<dbReference type="PROSITE" id="PS01117">
    <property type="entry name" value="HTH_MARR_1"/>
    <property type="match status" value="1"/>
</dbReference>
<dbReference type="Gene3D" id="1.10.10.10">
    <property type="entry name" value="Winged helix-like DNA-binding domain superfamily/Winged helix DNA-binding domain"/>
    <property type="match status" value="1"/>
</dbReference>
<dbReference type="STRING" id="29563.SAMN02983006_01944"/>
<feature type="domain" description="HTH marR-type" evidence="4">
    <location>
        <begin position="3"/>
        <end position="135"/>
    </location>
</feature>
<keyword evidence="6" id="KW-1185">Reference proteome</keyword>
<dbReference type="PANTHER" id="PTHR42756">
    <property type="entry name" value="TRANSCRIPTIONAL REGULATOR, MARR"/>
    <property type="match status" value="1"/>
</dbReference>
<protein>
    <submittedName>
        <fullName evidence="5">DNA-binding transcriptional regulator, MarR family</fullName>
    </submittedName>
</protein>
<proteinExistence type="predicted"/>
<dbReference type="OrthoDB" id="6462103at2"/>
<dbReference type="Proteomes" id="UP000199006">
    <property type="component" value="Unassembled WGS sequence"/>
</dbReference>
<gene>
    <name evidence="5" type="ORF">SAMN02983006_01944</name>
</gene>
<evidence type="ECO:0000313" key="5">
    <source>
        <dbReference type="EMBL" id="SFL75232.1"/>
    </source>
</evidence>
<dbReference type="GO" id="GO:0003700">
    <property type="term" value="F:DNA-binding transcription factor activity"/>
    <property type="evidence" value="ECO:0007669"/>
    <property type="project" value="InterPro"/>
</dbReference>
<evidence type="ECO:0000256" key="1">
    <source>
        <dbReference type="ARBA" id="ARBA00023015"/>
    </source>
</evidence>
<evidence type="ECO:0000256" key="2">
    <source>
        <dbReference type="ARBA" id="ARBA00023125"/>
    </source>
</evidence>
<evidence type="ECO:0000256" key="3">
    <source>
        <dbReference type="ARBA" id="ARBA00023163"/>
    </source>
</evidence>
<dbReference type="InterPro" id="IPR000835">
    <property type="entry name" value="HTH_MarR-typ"/>
</dbReference>
<organism evidence="5 6">
    <name type="scientific">Halanaerobium salsuginis</name>
    <dbReference type="NCBI Taxonomy" id="29563"/>
    <lineage>
        <taxon>Bacteria</taxon>
        <taxon>Bacillati</taxon>
        <taxon>Bacillota</taxon>
        <taxon>Clostridia</taxon>
        <taxon>Halanaerobiales</taxon>
        <taxon>Halanaerobiaceae</taxon>
        <taxon>Halanaerobium</taxon>
    </lineage>
</organism>
<name>A0A1I4K8R8_9FIRM</name>
<keyword evidence="2 5" id="KW-0238">DNA-binding</keyword>
<accession>A0A1I4K8R8</accession>
<dbReference type="PANTHER" id="PTHR42756:SF1">
    <property type="entry name" value="TRANSCRIPTIONAL REPRESSOR OF EMRAB OPERON"/>
    <property type="match status" value="1"/>
</dbReference>
<evidence type="ECO:0000259" key="4">
    <source>
        <dbReference type="PROSITE" id="PS50995"/>
    </source>
</evidence>
<dbReference type="InterPro" id="IPR036390">
    <property type="entry name" value="WH_DNA-bd_sf"/>
</dbReference>
<dbReference type="InterPro" id="IPR023187">
    <property type="entry name" value="Tscrpt_reg_MarR-type_CS"/>
</dbReference>
<dbReference type="InterPro" id="IPR036388">
    <property type="entry name" value="WH-like_DNA-bd_sf"/>
</dbReference>
<dbReference type="RefSeq" id="WP_089862018.1">
    <property type="nucleotide sequence ID" value="NZ_FOTI01000029.1"/>
</dbReference>
<dbReference type="PROSITE" id="PS50995">
    <property type="entry name" value="HTH_MARR_2"/>
    <property type="match status" value="1"/>
</dbReference>
<dbReference type="AlphaFoldDB" id="A0A1I4K8R8"/>
<keyword evidence="3" id="KW-0804">Transcription</keyword>
<dbReference type="SMART" id="SM00347">
    <property type="entry name" value="HTH_MARR"/>
    <property type="match status" value="1"/>
</dbReference>
<reference evidence="5 6" key="1">
    <citation type="submission" date="2016-10" db="EMBL/GenBank/DDBJ databases">
        <authorList>
            <person name="de Groot N.N."/>
        </authorList>
    </citation>
    <scope>NUCLEOTIDE SEQUENCE [LARGE SCALE GENOMIC DNA]</scope>
    <source>
        <strain evidence="5 6">ATCC 51327</strain>
    </source>
</reference>
<sequence length="150" mass="17122">MSRDSIGKYLGITRRAHIKLLDQKLKPYHLSHSQIFLLASLYQKEGIIQHTLCEIHNIDKAAVGRSIDKLAKLGYLKKEPSSNDRRKKNIYLTKKAYAFQARFFEILDEVEAQLRADISPDAIDSFRSTIKQMAANLKQGGAKHGKQKQI</sequence>
<evidence type="ECO:0000313" key="6">
    <source>
        <dbReference type="Proteomes" id="UP000199006"/>
    </source>
</evidence>
<dbReference type="Pfam" id="PF01047">
    <property type="entry name" value="MarR"/>
    <property type="match status" value="1"/>
</dbReference>
<dbReference type="SUPFAM" id="SSF46785">
    <property type="entry name" value="Winged helix' DNA-binding domain"/>
    <property type="match status" value="1"/>
</dbReference>
<dbReference type="EMBL" id="FOTI01000029">
    <property type="protein sequence ID" value="SFL75232.1"/>
    <property type="molecule type" value="Genomic_DNA"/>
</dbReference>
<keyword evidence="1" id="KW-0805">Transcription regulation</keyword>
<dbReference type="GO" id="GO:0003677">
    <property type="term" value="F:DNA binding"/>
    <property type="evidence" value="ECO:0007669"/>
    <property type="project" value="UniProtKB-KW"/>
</dbReference>